<reference evidence="3 4" key="1">
    <citation type="journal article" date="2013" name="Stand. Genomic Sci.">
        <title>Genomic Encyclopedia of Type Strains, Phase I: The one thousand microbial genomes (KMG-I) project.</title>
        <authorList>
            <person name="Kyrpides N.C."/>
            <person name="Woyke T."/>
            <person name="Eisen J.A."/>
            <person name="Garrity G."/>
            <person name="Lilburn T.G."/>
            <person name="Beck B.J."/>
            <person name="Whitman W.B."/>
            <person name="Hugenholtz P."/>
            <person name="Klenk H.P."/>
        </authorList>
    </citation>
    <scope>NUCLEOTIDE SEQUENCE [LARGE SCALE GENOMIC DNA]</scope>
    <source>
        <strain evidence="3 4">DSM 45044</strain>
    </source>
</reference>
<keyword evidence="4" id="KW-1185">Reference proteome</keyword>
<organism evidence="3 4">
    <name type="scientific">Stackebrandtia albiflava</name>
    <dbReference type="NCBI Taxonomy" id="406432"/>
    <lineage>
        <taxon>Bacteria</taxon>
        <taxon>Bacillati</taxon>
        <taxon>Actinomycetota</taxon>
        <taxon>Actinomycetes</taxon>
        <taxon>Glycomycetales</taxon>
        <taxon>Glycomycetaceae</taxon>
        <taxon>Stackebrandtia</taxon>
    </lineage>
</organism>
<sequence>MQPNPSQPVPPPHSPPPAVGGPTPKRANAAAARAAGVLALLTVAMLTWFALQDIFYLDQGMTGGLTGKVLVNVLGGATAAGVLLVAAGFTFARRIPGAWTLCGLCTGFIVANVALAPVMWGVSIGDQLAWIFGFQKSNGIAVGLATIFGALTAATAAAAALVKSHGPAVTPPGS</sequence>
<comment type="caution">
    <text evidence="3">The sequence shown here is derived from an EMBL/GenBank/DDBJ whole genome shotgun (WGS) entry which is preliminary data.</text>
</comment>
<gene>
    <name evidence="3" type="ORF">LX16_1659</name>
</gene>
<dbReference type="Proteomes" id="UP000321617">
    <property type="component" value="Unassembled WGS sequence"/>
</dbReference>
<feature type="transmembrane region" description="Helical" evidence="2">
    <location>
        <begin position="140"/>
        <end position="162"/>
    </location>
</feature>
<protein>
    <submittedName>
        <fullName evidence="3">Uncharacterized protein</fullName>
    </submittedName>
</protein>
<dbReference type="EMBL" id="VLLL01000005">
    <property type="protein sequence ID" value="TWJ15939.1"/>
    <property type="molecule type" value="Genomic_DNA"/>
</dbReference>
<feature type="region of interest" description="Disordered" evidence="1">
    <location>
        <begin position="1"/>
        <end position="25"/>
    </location>
</feature>
<evidence type="ECO:0000256" key="2">
    <source>
        <dbReference type="SAM" id="Phobius"/>
    </source>
</evidence>
<keyword evidence="2" id="KW-0812">Transmembrane</keyword>
<dbReference type="RefSeq" id="WP_244615724.1">
    <property type="nucleotide sequence ID" value="NZ_BAABIJ010000001.1"/>
</dbReference>
<name>A0A562VDH8_9ACTN</name>
<keyword evidence="2" id="KW-1133">Transmembrane helix</keyword>
<feature type="compositionally biased region" description="Pro residues" evidence="1">
    <location>
        <begin position="1"/>
        <end position="19"/>
    </location>
</feature>
<accession>A0A562VDH8</accession>
<evidence type="ECO:0000313" key="4">
    <source>
        <dbReference type="Proteomes" id="UP000321617"/>
    </source>
</evidence>
<proteinExistence type="predicted"/>
<evidence type="ECO:0000313" key="3">
    <source>
        <dbReference type="EMBL" id="TWJ15939.1"/>
    </source>
</evidence>
<dbReference type="AlphaFoldDB" id="A0A562VDH8"/>
<feature type="transmembrane region" description="Helical" evidence="2">
    <location>
        <begin position="69"/>
        <end position="91"/>
    </location>
</feature>
<feature type="transmembrane region" description="Helical" evidence="2">
    <location>
        <begin position="34"/>
        <end position="57"/>
    </location>
</feature>
<feature type="transmembrane region" description="Helical" evidence="2">
    <location>
        <begin position="98"/>
        <end position="120"/>
    </location>
</feature>
<keyword evidence="2" id="KW-0472">Membrane</keyword>
<evidence type="ECO:0000256" key="1">
    <source>
        <dbReference type="SAM" id="MobiDB-lite"/>
    </source>
</evidence>